<evidence type="ECO:0000259" key="2">
    <source>
        <dbReference type="SMART" id="SM00382"/>
    </source>
</evidence>
<dbReference type="SMART" id="SM00382">
    <property type="entry name" value="AAA"/>
    <property type="match status" value="1"/>
</dbReference>
<dbReference type="InterPro" id="IPR011990">
    <property type="entry name" value="TPR-like_helical_dom_sf"/>
</dbReference>
<sequence>MLKTETRLTLSLTPDSNNQGGITLAWQLEEAPLGEPWHCSSDDLQPLTAALQGYREACVRHTTPENLKASAVQSIATELLSCCFTPRWQELEAELLSVDTPILLTLSSSEPELLAWPLETVKLPDQPDQPLAQRAGIHLRRLPAGSQEPVRCCTTLPAGPLRIFFLAQDASDSEALAREERAFLQSIGEAMDSAGQEILPRVCDETALDAIAQGIQAFQPHIVHISSTVRLDDNGVPSMNVDAPSGRCQSISPTVLEKELLHDSGVQCVVISAPPNRSGESPATALHAFAHQLSRQASPFVMAHSAALDSKASPTLFQKLYGALAGSEHLDAALHAAVAQVQREHGFICSGLPALYGENARSPIYNSSPDAPRIHPEPLTEHTPLPDQAVLKVPHPFTGRRMERMSHEETLHNGACQVLLLNGPEGVGKSALAARLTWHLSRGKHIPIVLQSSPANPISVHRLVEAVGYVLQRNGLEEEHSILDSEQLKPEDRLTFIIELLNRRLCTVIYLDGLDHALTPEGSFKEPLLGEWLSQMMTRLSGLSRMVITTRLSPKWQVSTLPHTVVEEKLSEVPEADFLKSFFNHSGLIRRVVGGDMQWADVSKLYPLFLSTFAPVRLLLNWADSLPIETLRSSAEKILAHDKVTLNPYENHAPGMDAAGQTLMADLLSRSDEADVACWRRWAVTRLWLPVSSLNDFCEMESEGEDAIPLEEKLPLWAEQGVAQKIPATDTSEALFRLAPFVRDALQSPELGLKGEAYTEQHGRMGELLRTLILMNRSSELGLSWFDLLLEARSHFFQAQIQARFFEFTDSTAQALSRHGHFEAAIRLQMEAREWSGTPQPMVAIARLYLDAERPDEAHTWLERAIEASTGGQFPHTEGAALQTLAGMAVVMGQKEQAQNWLNQALKIQTQHEDAQGAAASHNQLAALAMREGNHDLAERHLTDALPLWKASGDRSGRAGTLHQLGIIQLQNGNPGEAMRSMEKALNLYRLMGSGEELAVLLPQLGSLYYQKGNMEAAKDYLEESLGMLEGSATFKPQLSYVLHQLATIKMGMGELESAETHLKHSLTLKQELEDRRGEAATFFQMGRLAKEKDKPEEAMRLIAISYQIDTEIGNPDAHQELELFQHFASTLEIPEHEADAILRETWESYGQDKGRSLIQQTFPVKKTIPINLA</sequence>
<protein>
    <recommendedName>
        <fullName evidence="2">AAA+ ATPase domain-containing protein</fullName>
    </recommendedName>
</protein>
<dbReference type="Pfam" id="PF13181">
    <property type="entry name" value="TPR_8"/>
    <property type="match status" value="1"/>
</dbReference>
<dbReference type="EMBL" id="LO017727">
    <property type="protein sequence ID" value="CRH05044.1"/>
    <property type="molecule type" value="Genomic_DNA"/>
</dbReference>
<dbReference type="InterPro" id="IPR027417">
    <property type="entry name" value="P-loop_NTPase"/>
</dbReference>
<evidence type="ECO:0000313" key="3">
    <source>
        <dbReference type="EMBL" id="CRH05044.1"/>
    </source>
</evidence>
<organism evidence="3">
    <name type="scientific">Magnetococcus massalia (strain MO-1)</name>
    <dbReference type="NCBI Taxonomy" id="451514"/>
    <lineage>
        <taxon>Bacteria</taxon>
        <taxon>Pseudomonadati</taxon>
        <taxon>Pseudomonadota</taxon>
        <taxon>Magnetococcia</taxon>
        <taxon>Magnetococcales</taxon>
        <taxon>Magnetococcaceae</taxon>
        <taxon>Magnetococcus</taxon>
    </lineage>
</organism>
<dbReference type="InterPro" id="IPR003593">
    <property type="entry name" value="AAA+_ATPase"/>
</dbReference>
<dbReference type="Gene3D" id="3.40.50.300">
    <property type="entry name" value="P-loop containing nucleotide triphosphate hydrolases"/>
    <property type="match status" value="1"/>
</dbReference>
<accession>A0A1S7LG27</accession>
<dbReference type="AlphaFoldDB" id="A0A1S7LG27"/>
<feature type="repeat" description="TPR" evidence="1">
    <location>
        <begin position="999"/>
        <end position="1032"/>
    </location>
</feature>
<dbReference type="InterPro" id="IPR019734">
    <property type="entry name" value="TPR_rpt"/>
</dbReference>
<dbReference type="PANTHER" id="PTHR10098">
    <property type="entry name" value="RAPSYN-RELATED"/>
    <property type="match status" value="1"/>
</dbReference>
<dbReference type="Pfam" id="PF12770">
    <property type="entry name" value="CHAT"/>
    <property type="match status" value="1"/>
</dbReference>
<name>A0A1S7LG27_MAGMO</name>
<reference evidence="3" key="1">
    <citation type="submission" date="2015-04" db="EMBL/GenBank/DDBJ databases">
        <authorList>
            <person name="Syromyatnikov M.Y."/>
            <person name="Popov V.N."/>
        </authorList>
    </citation>
    <scope>NUCLEOTIDE SEQUENCE</scope>
    <source>
        <strain evidence="3">MO-1</strain>
    </source>
</reference>
<evidence type="ECO:0000256" key="1">
    <source>
        <dbReference type="PROSITE-ProRule" id="PRU00339"/>
    </source>
</evidence>
<dbReference type="Pfam" id="PF13424">
    <property type="entry name" value="TPR_12"/>
    <property type="match status" value="1"/>
</dbReference>
<dbReference type="SUPFAM" id="SSF48452">
    <property type="entry name" value="TPR-like"/>
    <property type="match status" value="2"/>
</dbReference>
<dbReference type="PANTHER" id="PTHR10098:SF108">
    <property type="entry name" value="TETRATRICOPEPTIDE REPEAT PROTEIN 28"/>
    <property type="match status" value="1"/>
</dbReference>
<proteinExistence type="predicted"/>
<gene>
    <name evidence="3" type="ORF">MAGMO_0845</name>
</gene>
<dbReference type="PROSITE" id="PS50005">
    <property type="entry name" value="TPR"/>
    <property type="match status" value="1"/>
</dbReference>
<dbReference type="SUPFAM" id="SSF52540">
    <property type="entry name" value="P-loop containing nucleoside triphosphate hydrolases"/>
    <property type="match status" value="1"/>
</dbReference>
<feature type="domain" description="AAA+ ATPase" evidence="2">
    <location>
        <begin position="415"/>
        <end position="562"/>
    </location>
</feature>
<dbReference type="InterPro" id="IPR024983">
    <property type="entry name" value="CHAT_dom"/>
</dbReference>
<keyword evidence="1" id="KW-0802">TPR repeat</keyword>
<dbReference type="Gene3D" id="1.25.40.10">
    <property type="entry name" value="Tetratricopeptide repeat domain"/>
    <property type="match status" value="2"/>
</dbReference>
<dbReference type="SMART" id="SM00028">
    <property type="entry name" value="TPR"/>
    <property type="match status" value="6"/>
</dbReference>